<evidence type="ECO:0000313" key="2">
    <source>
        <dbReference type="EMBL" id="MCM4078468.1"/>
    </source>
</evidence>
<keyword evidence="3" id="KW-1185">Reference proteome</keyword>
<sequence>MTSDKTADQLRQELKDLDEELAELRRVAGDVTARRGQDSDTSIGLQEPEEIATELTGLAETEAVIGTLEQRRERIEAQIKELG</sequence>
<keyword evidence="1" id="KW-0175">Coiled coil</keyword>
<reference evidence="2 3" key="1">
    <citation type="submission" date="2022-06" db="EMBL/GenBank/DDBJ databases">
        <title>Actinoplanes abujensis sp. nov., isolated from Nigerian arid soil.</title>
        <authorList>
            <person name="Ding P."/>
        </authorList>
    </citation>
    <scope>NUCLEOTIDE SEQUENCE [LARGE SCALE GENOMIC DNA]</scope>
    <source>
        <strain evidence="3">TRM88002</strain>
    </source>
</reference>
<proteinExistence type="predicted"/>
<protein>
    <submittedName>
        <fullName evidence="2">Uncharacterized protein</fullName>
    </submittedName>
</protein>
<dbReference type="EMBL" id="JAMQOL010000015">
    <property type="protein sequence ID" value="MCM4078468.1"/>
    <property type="molecule type" value="Genomic_DNA"/>
</dbReference>
<feature type="coiled-coil region" evidence="1">
    <location>
        <begin position="7"/>
        <end position="34"/>
    </location>
</feature>
<comment type="caution">
    <text evidence="2">The sequence shown here is derived from an EMBL/GenBank/DDBJ whole genome shotgun (WGS) entry which is preliminary data.</text>
</comment>
<dbReference type="Proteomes" id="UP001523216">
    <property type="component" value="Unassembled WGS sequence"/>
</dbReference>
<accession>A0ABT0XZ16</accession>
<evidence type="ECO:0000256" key="1">
    <source>
        <dbReference type="SAM" id="Coils"/>
    </source>
</evidence>
<gene>
    <name evidence="2" type="ORF">LXN57_12915</name>
</gene>
<organism evidence="2 3">
    <name type="scientific">Paractinoplanes hotanensis</name>
    <dbReference type="NCBI Taxonomy" id="2906497"/>
    <lineage>
        <taxon>Bacteria</taxon>
        <taxon>Bacillati</taxon>
        <taxon>Actinomycetota</taxon>
        <taxon>Actinomycetes</taxon>
        <taxon>Micromonosporales</taxon>
        <taxon>Micromonosporaceae</taxon>
        <taxon>Paractinoplanes</taxon>
    </lineage>
</organism>
<name>A0ABT0XZ16_9ACTN</name>
<evidence type="ECO:0000313" key="3">
    <source>
        <dbReference type="Proteomes" id="UP001523216"/>
    </source>
</evidence>
<dbReference type="RefSeq" id="WP_251798301.1">
    <property type="nucleotide sequence ID" value="NZ_JAMQOL010000015.1"/>
</dbReference>